<dbReference type="InterPro" id="IPR002656">
    <property type="entry name" value="Acyl_transf_3_dom"/>
</dbReference>
<dbReference type="SUPFAM" id="SSF52266">
    <property type="entry name" value="SGNH hydrolase"/>
    <property type="match status" value="1"/>
</dbReference>
<evidence type="ECO:0000259" key="9">
    <source>
        <dbReference type="Pfam" id="PF01757"/>
    </source>
</evidence>
<keyword evidence="4 8" id="KW-0812">Transmembrane</keyword>
<comment type="caution">
    <text evidence="10">The sequence shown here is derived from an EMBL/GenBank/DDBJ whole genome shotgun (WGS) entry which is preliminary data.</text>
</comment>
<dbReference type="InterPro" id="IPR036514">
    <property type="entry name" value="SGNH_hydro_sf"/>
</dbReference>
<evidence type="ECO:0000256" key="4">
    <source>
        <dbReference type="ARBA" id="ARBA00022692"/>
    </source>
</evidence>
<dbReference type="GO" id="GO:0016788">
    <property type="term" value="F:hydrolase activity, acting on ester bonds"/>
    <property type="evidence" value="ECO:0007669"/>
    <property type="project" value="UniProtKB-ARBA"/>
</dbReference>
<keyword evidence="11" id="KW-1185">Reference proteome</keyword>
<feature type="transmembrane region" description="Helical" evidence="8">
    <location>
        <begin position="301"/>
        <end position="317"/>
    </location>
</feature>
<proteinExistence type="predicted"/>
<evidence type="ECO:0000256" key="8">
    <source>
        <dbReference type="SAM" id="Phobius"/>
    </source>
</evidence>
<dbReference type="EMBL" id="FXTX01000002">
    <property type="protein sequence ID" value="SMP03872.1"/>
    <property type="molecule type" value="Genomic_DNA"/>
</dbReference>
<keyword evidence="5 8" id="KW-1133">Transmembrane helix</keyword>
<dbReference type="GO" id="GO:0009103">
    <property type="term" value="P:lipopolysaccharide biosynthetic process"/>
    <property type="evidence" value="ECO:0007669"/>
    <property type="project" value="TreeGrafter"/>
</dbReference>
<sequence length="600" mass="70853">MEKIRDRLDGLKGLLIIAVIIYHFLFVYYPTNIDFFKGGFLAVDLFFVLSGFLITKSMFRRYEQNEGEIGKTFIDLIYSRFIRLIPPFVFVLMIITGFVYFTKNDLFDTFAEEGIFSSLFLYNWWLIFRDIPYFQQYTTPIFLLNFWYLSVLFQLYIFWFLSFLFLRRFFSEKVIIYFLISLITLSLLENYIIGNVYQLTDRAYFGTDTRAFSFFIGALFYILKDKDYLSFLNHFLFKFLPVISLVLLITIFFEISSFNDYLYPFWFLVVDLIGLIILYGIFNFDFMKILSIFAIIGRRSYSLYLSHYPVFVLMQIILKEESILFAILTTIAITELSYNLIERFDLNNFPVYRIINAISFALSIGFIFGYINDYSKKQNIVSSKEENIVSISDTDIKEEVKEEISKIVKQDIQNSENKPTNQEKISKDENLEIDNQEYSEKIYMIGDSVMLGASNMLKKIFPNAYIDAKVGRQLKEVDKIIESNIDKIQSSQIVVIGLGTNGYFRKEDLEKIISKIGEDKKIYLLTVKVNKPWQNEVNKNIYQVAEEKPNVKVIDWYNIAKDKEDIFAEDKTHLNVRGIKLYSILIKKNINQEEEKYSDR</sequence>
<dbReference type="Gene3D" id="3.40.50.1110">
    <property type="entry name" value="SGNH hydrolase"/>
    <property type="match status" value="1"/>
</dbReference>
<feature type="transmembrane region" description="Helical" evidence="8">
    <location>
        <begin position="175"/>
        <end position="197"/>
    </location>
</feature>
<evidence type="ECO:0000256" key="7">
    <source>
        <dbReference type="ARBA" id="ARBA00023315"/>
    </source>
</evidence>
<keyword evidence="6 8" id="KW-0472">Membrane</keyword>
<feature type="transmembrane region" description="Helical" evidence="8">
    <location>
        <begin position="12"/>
        <end position="29"/>
    </location>
</feature>
<evidence type="ECO:0000256" key="5">
    <source>
        <dbReference type="ARBA" id="ARBA00022989"/>
    </source>
</evidence>
<evidence type="ECO:0000256" key="3">
    <source>
        <dbReference type="ARBA" id="ARBA00022679"/>
    </source>
</evidence>
<dbReference type="Proteomes" id="UP001157947">
    <property type="component" value="Unassembled WGS sequence"/>
</dbReference>
<protein>
    <submittedName>
        <fullName evidence="10">Peptidoglycan-N-acetylmuramate O-acetyltransferase</fullName>
    </submittedName>
</protein>
<name>A0AA46ADD3_9AQUI</name>
<feature type="domain" description="Acyltransferase 3" evidence="9">
    <location>
        <begin position="7"/>
        <end position="334"/>
    </location>
</feature>
<evidence type="ECO:0000256" key="2">
    <source>
        <dbReference type="ARBA" id="ARBA00022475"/>
    </source>
</evidence>
<dbReference type="GO" id="GO:0005886">
    <property type="term" value="C:plasma membrane"/>
    <property type="evidence" value="ECO:0007669"/>
    <property type="project" value="UniProtKB-SubCell"/>
</dbReference>
<feature type="transmembrane region" description="Helical" evidence="8">
    <location>
        <begin position="261"/>
        <end position="281"/>
    </location>
</feature>
<feature type="transmembrane region" description="Helical" evidence="8">
    <location>
        <begin position="146"/>
        <end position="166"/>
    </location>
</feature>
<feature type="transmembrane region" description="Helical" evidence="8">
    <location>
        <begin position="235"/>
        <end position="255"/>
    </location>
</feature>
<evidence type="ECO:0000313" key="10">
    <source>
        <dbReference type="EMBL" id="SMP03872.1"/>
    </source>
</evidence>
<evidence type="ECO:0000256" key="1">
    <source>
        <dbReference type="ARBA" id="ARBA00004651"/>
    </source>
</evidence>
<keyword evidence="7" id="KW-0012">Acyltransferase</keyword>
<feature type="transmembrane region" description="Helical" evidence="8">
    <location>
        <begin position="353"/>
        <end position="371"/>
    </location>
</feature>
<feature type="transmembrane region" description="Helical" evidence="8">
    <location>
        <begin position="81"/>
        <end position="101"/>
    </location>
</feature>
<dbReference type="RefSeq" id="WP_265133350.1">
    <property type="nucleotide sequence ID" value="NZ_FXTX01000002.1"/>
</dbReference>
<dbReference type="InterPro" id="IPR050879">
    <property type="entry name" value="Acyltransferase_3"/>
</dbReference>
<keyword evidence="3" id="KW-0808">Transferase</keyword>
<reference evidence="10" key="1">
    <citation type="submission" date="2017-05" db="EMBL/GenBank/DDBJ databases">
        <authorList>
            <person name="Varghese N."/>
            <person name="Submissions S."/>
        </authorList>
    </citation>
    <scope>NUCLEOTIDE SEQUENCE</scope>
    <source>
        <strain evidence="10">DSM 18763</strain>
    </source>
</reference>
<dbReference type="Pfam" id="PF01757">
    <property type="entry name" value="Acyl_transf_3"/>
    <property type="match status" value="1"/>
</dbReference>
<evidence type="ECO:0000256" key="6">
    <source>
        <dbReference type="ARBA" id="ARBA00023136"/>
    </source>
</evidence>
<feature type="transmembrane region" description="Helical" evidence="8">
    <location>
        <begin position="323"/>
        <end position="341"/>
    </location>
</feature>
<dbReference type="AlphaFoldDB" id="A0AA46ADD3"/>
<organism evidence="10 11">
    <name type="scientific">Venenivibrio stagnispumantis</name>
    <dbReference type="NCBI Taxonomy" id="407998"/>
    <lineage>
        <taxon>Bacteria</taxon>
        <taxon>Pseudomonadati</taxon>
        <taxon>Aquificota</taxon>
        <taxon>Aquificia</taxon>
        <taxon>Aquificales</taxon>
        <taxon>Hydrogenothermaceae</taxon>
        <taxon>Venenivibrio</taxon>
    </lineage>
</organism>
<feature type="transmembrane region" description="Helical" evidence="8">
    <location>
        <begin position="203"/>
        <end position="223"/>
    </location>
</feature>
<evidence type="ECO:0000313" key="11">
    <source>
        <dbReference type="Proteomes" id="UP001157947"/>
    </source>
</evidence>
<gene>
    <name evidence="10" type="ORF">SAMN06264868_102160</name>
</gene>
<dbReference type="CDD" id="cd01840">
    <property type="entry name" value="SGNH_hydrolase_yrhL_like"/>
    <property type="match status" value="1"/>
</dbReference>
<dbReference type="PANTHER" id="PTHR23028:SF53">
    <property type="entry name" value="ACYL_TRANSF_3 DOMAIN-CONTAINING PROTEIN"/>
    <property type="match status" value="1"/>
</dbReference>
<comment type="subcellular location">
    <subcellularLocation>
        <location evidence="1">Cell membrane</location>
        <topology evidence="1">Multi-pass membrane protein</topology>
    </subcellularLocation>
</comment>
<keyword evidence="2" id="KW-1003">Cell membrane</keyword>
<dbReference type="PANTHER" id="PTHR23028">
    <property type="entry name" value="ACETYLTRANSFERASE"/>
    <property type="match status" value="1"/>
</dbReference>
<accession>A0AA46ADD3</accession>
<feature type="transmembrane region" description="Helical" evidence="8">
    <location>
        <begin position="35"/>
        <end position="54"/>
    </location>
</feature>
<dbReference type="GO" id="GO:0016747">
    <property type="term" value="F:acyltransferase activity, transferring groups other than amino-acyl groups"/>
    <property type="evidence" value="ECO:0007669"/>
    <property type="project" value="InterPro"/>
</dbReference>